<sequence>MDDVPPPSPNFDVPSISPDFDVPPASLHFDVPPASPDFDVPPAPANCDVPPTPSYSHQGHPDYPGRFVETYEGCTTAFPGRETFMEQHQENIYFPWASRKEWGFTSWLLRSRLSMAAINSLLSLEIIRDIPLSFRSANKLRTHAETLPSNPQWRVWTCAAKVCRIYEEWLSRDRAWSMQEALPPPGTTLLGVVLSSDKTNISVMSSNQMAYPLLISLANIDSHICSKTSLHAYLLLALLPIAKFTHKNTRICGLLQDQLVHQALNVVLSSLKTVAAVGVMMSNPRGNLRYCYMPLAAWIADMPEETLLAVMGAKASPVTTATSKDFACSQHAPTDYKNFLKVIKRLHLNGVIDPCWKQWMLSDPLHFFTPEVLHHFHHMSWDHDAQWCIAMTGAAELDFHFSLIQMPVTGHDHHAVQHYLIGAAPSFTTQSIESVASALQEFHDHKKAILDQGVRSNWHIPKLKLLQSIVPSISQSRAVMQWSADVTEHAHISEIKILACSGNNQNYYSQIMRHLDRLDKCFRFDLATYIAEREDQVEDQDDGFSDSDSEEDEPDVEKDHLSVTSVTRSHP</sequence>
<accession>A0A0C3DGH0</accession>
<keyword evidence="3" id="KW-1185">Reference proteome</keyword>
<feature type="region of interest" description="Disordered" evidence="1">
    <location>
        <begin position="534"/>
        <end position="571"/>
    </location>
</feature>
<dbReference type="AlphaFoldDB" id="A0A0C3DGH0"/>
<dbReference type="InParanoid" id="A0A0C3DGH0"/>
<feature type="region of interest" description="Disordered" evidence="1">
    <location>
        <begin position="1"/>
        <end position="22"/>
    </location>
</feature>
<evidence type="ECO:0000313" key="2">
    <source>
        <dbReference type="EMBL" id="KIM55156.1"/>
    </source>
</evidence>
<reference evidence="2 3" key="1">
    <citation type="submission" date="2014-04" db="EMBL/GenBank/DDBJ databases">
        <authorList>
            <consortium name="DOE Joint Genome Institute"/>
            <person name="Kuo A."/>
            <person name="Kohler A."/>
            <person name="Nagy L.G."/>
            <person name="Floudas D."/>
            <person name="Copeland A."/>
            <person name="Barry K.W."/>
            <person name="Cichocki N."/>
            <person name="Veneault-Fourrey C."/>
            <person name="LaButti K."/>
            <person name="Lindquist E.A."/>
            <person name="Lipzen A."/>
            <person name="Lundell T."/>
            <person name="Morin E."/>
            <person name="Murat C."/>
            <person name="Sun H."/>
            <person name="Tunlid A."/>
            <person name="Henrissat B."/>
            <person name="Grigoriev I.V."/>
            <person name="Hibbett D.S."/>
            <person name="Martin F."/>
            <person name="Nordberg H.P."/>
            <person name="Cantor M.N."/>
            <person name="Hua S.X."/>
        </authorList>
    </citation>
    <scope>NUCLEOTIDE SEQUENCE [LARGE SCALE GENOMIC DNA]</scope>
    <source>
        <strain evidence="2 3">Foug A</strain>
    </source>
</reference>
<name>A0A0C3DGH0_9AGAM</name>
<dbReference type="HOGENOM" id="CLU_006344_10_2_1"/>
<dbReference type="Proteomes" id="UP000053989">
    <property type="component" value="Unassembled WGS sequence"/>
</dbReference>
<evidence type="ECO:0000313" key="3">
    <source>
        <dbReference type="Proteomes" id="UP000053989"/>
    </source>
</evidence>
<proteinExistence type="predicted"/>
<feature type="compositionally biased region" description="Polar residues" evidence="1">
    <location>
        <begin position="562"/>
        <end position="571"/>
    </location>
</feature>
<reference evidence="3" key="2">
    <citation type="submission" date="2015-01" db="EMBL/GenBank/DDBJ databases">
        <title>Evolutionary Origins and Diversification of the Mycorrhizal Mutualists.</title>
        <authorList>
            <consortium name="DOE Joint Genome Institute"/>
            <consortium name="Mycorrhizal Genomics Consortium"/>
            <person name="Kohler A."/>
            <person name="Kuo A."/>
            <person name="Nagy L.G."/>
            <person name="Floudas D."/>
            <person name="Copeland A."/>
            <person name="Barry K.W."/>
            <person name="Cichocki N."/>
            <person name="Veneault-Fourrey C."/>
            <person name="LaButti K."/>
            <person name="Lindquist E.A."/>
            <person name="Lipzen A."/>
            <person name="Lundell T."/>
            <person name="Morin E."/>
            <person name="Murat C."/>
            <person name="Riley R."/>
            <person name="Ohm R."/>
            <person name="Sun H."/>
            <person name="Tunlid A."/>
            <person name="Henrissat B."/>
            <person name="Grigoriev I.V."/>
            <person name="Hibbett D.S."/>
            <person name="Martin F."/>
        </authorList>
    </citation>
    <scope>NUCLEOTIDE SEQUENCE [LARGE SCALE GENOMIC DNA]</scope>
    <source>
        <strain evidence="3">Foug A</strain>
    </source>
</reference>
<dbReference type="InterPro" id="IPR041078">
    <property type="entry name" value="Plavaka"/>
</dbReference>
<organism evidence="2 3">
    <name type="scientific">Scleroderma citrinum Foug A</name>
    <dbReference type="NCBI Taxonomy" id="1036808"/>
    <lineage>
        <taxon>Eukaryota</taxon>
        <taxon>Fungi</taxon>
        <taxon>Dikarya</taxon>
        <taxon>Basidiomycota</taxon>
        <taxon>Agaricomycotina</taxon>
        <taxon>Agaricomycetes</taxon>
        <taxon>Agaricomycetidae</taxon>
        <taxon>Boletales</taxon>
        <taxon>Sclerodermatineae</taxon>
        <taxon>Sclerodermataceae</taxon>
        <taxon>Scleroderma</taxon>
    </lineage>
</organism>
<gene>
    <name evidence="2" type="ORF">SCLCIDRAFT_30581</name>
</gene>
<dbReference type="EMBL" id="KN822140">
    <property type="protein sequence ID" value="KIM55156.1"/>
    <property type="molecule type" value="Genomic_DNA"/>
</dbReference>
<evidence type="ECO:0000256" key="1">
    <source>
        <dbReference type="SAM" id="MobiDB-lite"/>
    </source>
</evidence>
<dbReference type="Pfam" id="PF18759">
    <property type="entry name" value="Plavaka"/>
    <property type="match status" value="1"/>
</dbReference>
<protein>
    <submittedName>
        <fullName evidence="2">Uncharacterized protein</fullName>
    </submittedName>
</protein>
<feature type="compositionally biased region" description="Acidic residues" evidence="1">
    <location>
        <begin position="535"/>
        <end position="556"/>
    </location>
</feature>
<dbReference type="OrthoDB" id="2677878at2759"/>